<name>Q8KG67_CHLTE</name>
<dbReference type="AlphaFoldDB" id="Q8KG67"/>
<accession>Q8KG67</accession>
<dbReference type="KEGG" id="cte:CT0101"/>
<dbReference type="EMBL" id="AE006470">
    <property type="protein sequence ID" value="AAM71349.1"/>
    <property type="molecule type" value="Genomic_DNA"/>
</dbReference>
<protein>
    <submittedName>
        <fullName evidence="1">Uncharacterized protein</fullName>
    </submittedName>
</protein>
<keyword evidence="2" id="KW-1185">Reference proteome</keyword>
<proteinExistence type="predicted"/>
<organism evidence="1 2">
    <name type="scientific">Chlorobaculum tepidum (strain ATCC 49652 / DSM 12025 / NBRC 103806 / TLS)</name>
    <name type="common">Chlorobium tepidum</name>
    <dbReference type="NCBI Taxonomy" id="194439"/>
    <lineage>
        <taxon>Bacteria</taxon>
        <taxon>Pseudomonadati</taxon>
        <taxon>Chlorobiota</taxon>
        <taxon>Chlorobiia</taxon>
        <taxon>Chlorobiales</taxon>
        <taxon>Chlorobiaceae</taxon>
        <taxon>Chlorobaculum</taxon>
    </lineage>
</organism>
<evidence type="ECO:0000313" key="1">
    <source>
        <dbReference type="EMBL" id="AAM71349.1"/>
    </source>
</evidence>
<dbReference type="EnsemblBacteria" id="AAM71349">
    <property type="protein sequence ID" value="AAM71349"/>
    <property type="gene ID" value="CT0101"/>
</dbReference>
<evidence type="ECO:0000313" key="2">
    <source>
        <dbReference type="Proteomes" id="UP000001007"/>
    </source>
</evidence>
<dbReference type="HOGENOM" id="CLU_2583343_0_0_10"/>
<dbReference type="Proteomes" id="UP000001007">
    <property type="component" value="Chromosome"/>
</dbReference>
<gene>
    <name evidence="1" type="ordered locus">CT0101</name>
</gene>
<dbReference type="STRING" id="194439.CT0101"/>
<reference evidence="1 2" key="1">
    <citation type="journal article" date="2002" name="Proc. Natl. Acad. Sci. U.S.A.">
        <title>The complete genome sequence of Chlorobium tepidum TLS, a photosynthetic, anaerobic, green-sulfur bacterium.</title>
        <authorList>
            <person name="Eisen J.A."/>
            <person name="Nelson K.E."/>
            <person name="Paulsen I.T."/>
            <person name="Heidelberg J.F."/>
            <person name="Wu M."/>
            <person name="Dodson R.J."/>
            <person name="Deboy R."/>
            <person name="Gwinn M.L."/>
            <person name="Nelson W.C."/>
            <person name="Haft D.H."/>
            <person name="Hickey E.K."/>
            <person name="Peterson J.D."/>
            <person name="Durkin A.S."/>
            <person name="Kolonay J.L."/>
            <person name="Yang F."/>
            <person name="Holt I."/>
            <person name="Umayam L.A."/>
            <person name="Mason T."/>
            <person name="Brenner M."/>
            <person name="Shea T.P."/>
            <person name="Parksey D."/>
            <person name="Nierman W.C."/>
            <person name="Feldblyum T.V."/>
            <person name="Hansen C.L."/>
            <person name="Craven M.B."/>
            <person name="Radune D."/>
            <person name="Vamathevan J."/>
            <person name="Khouri H."/>
            <person name="White O."/>
            <person name="Gruber T.M."/>
            <person name="Ketchum K.A."/>
            <person name="Venter J.C."/>
            <person name="Tettelin H."/>
            <person name="Bryant D.A."/>
            <person name="Fraser C.M."/>
        </authorList>
    </citation>
    <scope>NUCLEOTIDE SEQUENCE [LARGE SCALE GENOMIC DNA]</scope>
    <source>
        <strain evidence="2">ATCC 49652 / DSM 12025 / NBRC 103806 / TLS</strain>
    </source>
</reference>
<sequence length="80" mass="8877">MGSAALRGYIPLLQYPFFVHITRFQQPLSLFVSKAVDGPNKLKGQLITMCFRGGYETGTYGIDLLFSTFRPALPSVTNDC</sequence>